<sequence>MLHKSFLTGLFLLTGLFGLQANEKPNIVLYVADDFGLASINALGADEKFVQTPNLNKLTENGIKFTNAFTTASVCSPTRYTMLTGQYSWKTRLKKGVVNNNDPLIISTETITMGKMLQSQGYRTAAVGKWHLGYTDKKFDNLLGKIYPGPNDVGFDYHFGVPNNLDDLHKVYIENDRIYGLRSDKIEAWGASFYGGQSYKGYDAPQRVCEEVMDYTTQKALDWIKKDKSKPFFMYYAAAAVHHPITPSKRMKGKSGSGLYGDFIQDLDYSVGQFIQALEQEGLMENTLFIFTSDNGGDIPASNKDWPEYQAYDMGFHYNGKTRGDKHQIYEGGLKVPFIIHWPKKVKKGQESDHLVTTADFFSTFSEIITGQLPQAPQIAPDSFSFAHLLIGSPESEVRPSLVHRDALGRQAFRKGKWKLIDNYFPENGKKKGNTRGNKMLFDLSKDPLETNNIYKQYPEIAMELEKEFNTIREAKSSRLLK</sequence>
<dbReference type="EMBL" id="ABCK01000004">
    <property type="protein sequence ID" value="EDM28821.1"/>
    <property type="molecule type" value="Genomic_DNA"/>
</dbReference>
<dbReference type="InterPro" id="IPR017850">
    <property type="entry name" value="Alkaline_phosphatase_core_sf"/>
</dbReference>
<dbReference type="Proteomes" id="UP000004947">
    <property type="component" value="Unassembled WGS sequence"/>
</dbReference>
<dbReference type="Gene3D" id="3.30.1120.10">
    <property type="match status" value="1"/>
</dbReference>
<organism evidence="6 7">
    <name type="scientific">Lentisphaera araneosa HTCC2155</name>
    <dbReference type="NCBI Taxonomy" id="313628"/>
    <lineage>
        <taxon>Bacteria</taxon>
        <taxon>Pseudomonadati</taxon>
        <taxon>Lentisphaerota</taxon>
        <taxon>Lentisphaeria</taxon>
        <taxon>Lentisphaerales</taxon>
        <taxon>Lentisphaeraceae</taxon>
        <taxon>Lentisphaera</taxon>
    </lineage>
</organism>
<protein>
    <submittedName>
        <fullName evidence="6">Iduronate-sulfatase or arylsulfatase A</fullName>
    </submittedName>
</protein>
<evidence type="ECO:0000259" key="5">
    <source>
        <dbReference type="Pfam" id="PF00884"/>
    </source>
</evidence>
<comment type="similarity">
    <text evidence="1">Belongs to the sulfatase family.</text>
</comment>
<dbReference type="AlphaFoldDB" id="A6DIG7"/>
<keyword evidence="3" id="KW-0378">Hydrolase</keyword>
<dbReference type="Pfam" id="PF00884">
    <property type="entry name" value="Sulfatase"/>
    <property type="match status" value="1"/>
</dbReference>
<dbReference type="RefSeq" id="WP_007277698.1">
    <property type="nucleotide sequence ID" value="NZ_ABCK01000004.1"/>
</dbReference>
<evidence type="ECO:0000256" key="4">
    <source>
        <dbReference type="ARBA" id="ARBA00022837"/>
    </source>
</evidence>
<evidence type="ECO:0000256" key="1">
    <source>
        <dbReference type="ARBA" id="ARBA00008779"/>
    </source>
</evidence>
<dbReference type="eggNOG" id="COG3119">
    <property type="taxonomic scope" value="Bacteria"/>
</dbReference>
<keyword evidence="2" id="KW-0479">Metal-binding</keyword>
<dbReference type="InterPro" id="IPR024607">
    <property type="entry name" value="Sulfatase_CS"/>
</dbReference>
<gene>
    <name evidence="6" type="ORF">LNTAR_09629</name>
</gene>
<dbReference type="GO" id="GO:0046872">
    <property type="term" value="F:metal ion binding"/>
    <property type="evidence" value="ECO:0007669"/>
    <property type="project" value="UniProtKB-KW"/>
</dbReference>
<dbReference type="PANTHER" id="PTHR42693">
    <property type="entry name" value="ARYLSULFATASE FAMILY MEMBER"/>
    <property type="match status" value="1"/>
</dbReference>
<dbReference type="PROSITE" id="PS00523">
    <property type="entry name" value="SULFATASE_1"/>
    <property type="match status" value="1"/>
</dbReference>
<evidence type="ECO:0000256" key="3">
    <source>
        <dbReference type="ARBA" id="ARBA00022801"/>
    </source>
</evidence>
<evidence type="ECO:0000313" key="6">
    <source>
        <dbReference type="EMBL" id="EDM28821.1"/>
    </source>
</evidence>
<name>A6DIG7_9BACT</name>
<dbReference type="PROSITE" id="PS00149">
    <property type="entry name" value="SULFATASE_2"/>
    <property type="match status" value="1"/>
</dbReference>
<proteinExistence type="inferred from homology"/>
<keyword evidence="4" id="KW-0106">Calcium</keyword>
<evidence type="ECO:0000256" key="2">
    <source>
        <dbReference type="ARBA" id="ARBA00022723"/>
    </source>
</evidence>
<comment type="caution">
    <text evidence="6">The sequence shown here is derived from an EMBL/GenBank/DDBJ whole genome shotgun (WGS) entry which is preliminary data.</text>
</comment>
<dbReference type="CDD" id="cd16143">
    <property type="entry name" value="ARS_like"/>
    <property type="match status" value="1"/>
</dbReference>
<evidence type="ECO:0000313" key="7">
    <source>
        <dbReference type="Proteomes" id="UP000004947"/>
    </source>
</evidence>
<dbReference type="OrthoDB" id="9764377at2"/>
<dbReference type="InterPro" id="IPR000917">
    <property type="entry name" value="Sulfatase_N"/>
</dbReference>
<dbReference type="SUPFAM" id="SSF53649">
    <property type="entry name" value="Alkaline phosphatase-like"/>
    <property type="match status" value="1"/>
</dbReference>
<dbReference type="GO" id="GO:0004065">
    <property type="term" value="F:arylsulfatase activity"/>
    <property type="evidence" value="ECO:0007669"/>
    <property type="project" value="TreeGrafter"/>
</dbReference>
<keyword evidence="7" id="KW-1185">Reference proteome</keyword>
<reference evidence="6 7" key="1">
    <citation type="journal article" date="2010" name="J. Bacteriol.">
        <title>Genome sequence of Lentisphaera araneosa HTCC2155T, the type species of the order Lentisphaerales in the phylum Lentisphaerae.</title>
        <authorList>
            <person name="Thrash J.C."/>
            <person name="Cho J.C."/>
            <person name="Vergin K.L."/>
            <person name="Morris R.M."/>
            <person name="Giovannoni S.J."/>
        </authorList>
    </citation>
    <scope>NUCLEOTIDE SEQUENCE [LARGE SCALE GENOMIC DNA]</scope>
    <source>
        <strain evidence="6 7">HTCC2155</strain>
    </source>
</reference>
<dbReference type="InterPro" id="IPR050738">
    <property type="entry name" value="Sulfatase"/>
</dbReference>
<dbReference type="PANTHER" id="PTHR42693:SF53">
    <property type="entry name" value="ENDO-4-O-SULFATASE"/>
    <property type="match status" value="1"/>
</dbReference>
<dbReference type="Gene3D" id="3.40.720.10">
    <property type="entry name" value="Alkaline Phosphatase, subunit A"/>
    <property type="match status" value="1"/>
</dbReference>
<feature type="domain" description="Sulfatase N-terminal" evidence="5">
    <location>
        <begin position="25"/>
        <end position="367"/>
    </location>
</feature>
<accession>A6DIG7</accession>
<dbReference type="STRING" id="313628.LNTAR_09629"/>